<dbReference type="Proteomes" id="UP000000450">
    <property type="component" value="Chromosome"/>
</dbReference>
<gene>
    <name evidence="1" type="ordered locus">Dtpsy_1506</name>
</gene>
<reference evidence="1 2" key="1">
    <citation type="journal article" date="2010" name="J. Bacteriol.">
        <title>Completed genome sequence of the anaerobic iron-oxidizing bacterium Acidovorax ebreus strain TPSY.</title>
        <authorList>
            <person name="Byrne-Bailey K.G."/>
            <person name="Weber K.A."/>
            <person name="Chair A.H."/>
            <person name="Bose S."/>
            <person name="Knox T."/>
            <person name="Spanbauer T.L."/>
            <person name="Chertkov O."/>
            <person name="Coates J.D."/>
        </authorList>
    </citation>
    <scope>NUCLEOTIDE SEQUENCE [LARGE SCALE GENOMIC DNA]</scope>
    <source>
        <strain evidence="1 2">TPSY</strain>
    </source>
</reference>
<protein>
    <submittedName>
        <fullName evidence="1">Uncharacterized protein</fullName>
    </submittedName>
</protein>
<proteinExistence type="predicted"/>
<dbReference type="AlphaFoldDB" id="A0A9J9UAZ4"/>
<name>A0A9J9UAZ4_ACIET</name>
<evidence type="ECO:0000313" key="2">
    <source>
        <dbReference type="Proteomes" id="UP000000450"/>
    </source>
</evidence>
<keyword evidence="2" id="KW-1185">Reference proteome</keyword>
<dbReference type="KEGG" id="dia:Dtpsy_1506"/>
<evidence type="ECO:0000313" key="1">
    <source>
        <dbReference type="EMBL" id="ACM32967.1"/>
    </source>
</evidence>
<dbReference type="RefSeq" id="WP_015913088.1">
    <property type="nucleotide sequence ID" value="NC_011992.1"/>
</dbReference>
<dbReference type="EMBL" id="CP001392">
    <property type="protein sequence ID" value="ACM32967.1"/>
    <property type="molecule type" value="Genomic_DNA"/>
</dbReference>
<organism evidence="1 2">
    <name type="scientific">Acidovorax ebreus (strain TPSY)</name>
    <name type="common">Diaphorobacter sp. (strain TPSY)</name>
    <dbReference type="NCBI Taxonomy" id="535289"/>
    <lineage>
        <taxon>Bacteria</taxon>
        <taxon>Pseudomonadati</taxon>
        <taxon>Pseudomonadota</taxon>
        <taxon>Betaproteobacteria</taxon>
        <taxon>Burkholderiales</taxon>
        <taxon>Comamonadaceae</taxon>
        <taxon>Diaphorobacter</taxon>
    </lineage>
</organism>
<accession>A0A9J9UAZ4</accession>
<sequence>MDWGIVCLLCLCAAFPARGDESLPDGAAAALRQAQDEPSSAAFTQDTATYPDLNGSDLPRAAFGNSVQYTDITRWLTPLQASRLGLTLGVVVPSDGAARAGAVSPAYPSGTPLAYDLGLRWRSQLQPRVRLDLQAWARTHPHTGLHDAMGMIWGRDQGSNFGTRLEVQWSASRTRGLVPELGAIGVQLQGDARLVLRARRGGPMVYYRAKF</sequence>